<dbReference type="InterPro" id="IPR011089">
    <property type="entry name" value="GmrSD_C"/>
</dbReference>
<sequence>MGDRRRRSGRGRGAPGQPVLARLVQLVRLAPLVRGRRQAVRVLLATAAVLVVLVAVLVGAREAALGPDSGGGHLSAEVPDGAVVGALAHAGLVRDGRIDVASVRQMADAVQADGRGRHPRYDRDAFGPAWADTDGNGCDQRDDVLVRDLVRVAFAPSDPGCTVVAGHLDDVYTGHGIDFARGPRTSAAVQIDHLVPLSWAWQHGAWSWPDERRERLATDFDELQAVDGPTNQDKSDQGPGTWLPPDAAYRCLYVTRFAFVVSRYGMSIDDADRDAIDRVLGACS</sequence>
<dbReference type="PANTHER" id="PTHR24094:SF15">
    <property type="entry name" value="AMP-DEPENDENT SYNTHETASE_LIGASE DOMAIN-CONTAINING PROTEIN-RELATED"/>
    <property type="match status" value="1"/>
</dbReference>
<dbReference type="EMBL" id="QWEE01000034">
    <property type="protein sequence ID" value="RII93574.1"/>
    <property type="molecule type" value="Genomic_DNA"/>
</dbReference>
<evidence type="ECO:0000256" key="1">
    <source>
        <dbReference type="SAM" id="Phobius"/>
    </source>
</evidence>
<name>A0ABX9N7G9_9MICO</name>
<dbReference type="RefSeq" id="WP_119372551.1">
    <property type="nucleotide sequence ID" value="NZ_CP040792.1"/>
</dbReference>
<keyword evidence="3" id="KW-0255">Endonuclease</keyword>
<proteinExistence type="predicted"/>
<feature type="transmembrane region" description="Helical" evidence="1">
    <location>
        <begin position="42"/>
        <end position="60"/>
    </location>
</feature>
<dbReference type="PANTHER" id="PTHR24094">
    <property type="entry name" value="SECRETED PROTEIN"/>
    <property type="match status" value="1"/>
</dbReference>
<reference evidence="3 4" key="1">
    <citation type="submission" date="2018-08" db="EMBL/GenBank/DDBJ databases">
        <title>Genome Sequence of Clavibacter michiganensis Subspecies type strains, and the Atypical Peach-Colored Strains Isolated from Tomato.</title>
        <authorList>
            <person name="Osdaghi E."/>
            <person name="Portier P."/>
            <person name="Briand M."/>
            <person name="Jacques M.-A."/>
        </authorList>
    </citation>
    <scope>NUCLEOTIDE SEQUENCE [LARGE SCALE GENOMIC DNA]</scope>
    <source>
        <strain evidence="3 4">CFBP 8216</strain>
    </source>
</reference>
<dbReference type="GO" id="GO:0004519">
    <property type="term" value="F:endonuclease activity"/>
    <property type="evidence" value="ECO:0007669"/>
    <property type="project" value="UniProtKB-KW"/>
</dbReference>
<evidence type="ECO:0000313" key="4">
    <source>
        <dbReference type="Proteomes" id="UP000265355"/>
    </source>
</evidence>
<accession>A0ABX9N7G9</accession>
<gene>
    <name evidence="3" type="ORF">DZF98_03910</name>
</gene>
<keyword evidence="3" id="KW-0540">Nuclease</keyword>
<keyword evidence="3" id="KW-0378">Hydrolase</keyword>
<dbReference type="Proteomes" id="UP000265355">
    <property type="component" value="Unassembled WGS sequence"/>
</dbReference>
<keyword evidence="1" id="KW-0812">Transmembrane</keyword>
<comment type="caution">
    <text evidence="3">The sequence shown here is derived from an EMBL/GenBank/DDBJ whole genome shotgun (WGS) entry which is preliminary data.</text>
</comment>
<keyword evidence="1" id="KW-1133">Transmembrane helix</keyword>
<keyword evidence="1" id="KW-0472">Membrane</keyword>
<dbReference type="Pfam" id="PF07510">
    <property type="entry name" value="GmrSD_C"/>
    <property type="match status" value="1"/>
</dbReference>
<organism evidence="3 4">
    <name type="scientific">Clavibacter californiensis</name>
    <dbReference type="NCBI Taxonomy" id="1401995"/>
    <lineage>
        <taxon>Bacteria</taxon>
        <taxon>Bacillati</taxon>
        <taxon>Actinomycetota</taxon>
        <taxon>Actinomycetes</taxon>
        <taxon>Micrococcales</taxon>
        <taxon>Microbacteriaceae</taxon>
        <taxon>Clavibacter</taxon>
    </lineage>
</organism>
<protein>
    <submittedName>
        <fullName evidence="3">HNH endonuclease</fullName>
    </submittedName>
</protein>
<evidence type="ECO:0000259" key="2">
    <source>
        <dbReference type="Pfam" id="PF07510"/>
    </source>
</evidence>
<feature type="domain" description="GmrSD restriction endonucleases C-terminal" evidence="2">
    <location>
        <begin position="139"/>
        <end position="266"/>
    </location>
</feature>
<keyword evidence="4" id="KW-1185">Reference proteome</keyword>
<evidence type="ECO:0000313" key="3">
    <source>
        <dbReference type="EMBL" id="RII93574.1"/>
    </source>
</evidence>